<evidence type="ECO:0000256" key="5">
    <source>
        <dbReference type="ARBA" id="ARBA00021008"/>
    </source>
</evidence>
<feature type="domain" description="NADH:quinone oxidoreductase/Mrp antiporter transmembrane" evidence="19">
    <location>
        <begin position="16"/>
        <end position="279"/>
    </location>
</feature>
<keyword evidence="9 18" id="KW-0999">Mitochondrion inner membrane</keyword>
<dbReference type="GO" id="GO:0008137">
    <property type="term" value="F:NADH dehydrogenase (ubiquinone) activity"/>
    <property type="evidence" value="ECO:0007669"/>
    <property type="project" value="UniProtKB-EC"/>
</dbReference>
<feature type="transmembrane region" description="Helical" evidence="18">
    <location>
        <begin position="192"/>
        <end position="210"/>
    </location>
</feature>
<dbReference type="InterPro" id="IPR001750">
    <property type="entry name" value="ND/Mrp_TM"/>
</dbReference>
<comment type="function">
    <text evidence="1">Core subunit of the mitochondrial membrane respiratory chain NADH dehydrogenase (Complex I) that is believed to belong to the minimal assembly required for catalysis. Complex I functions in the transfer of electrons from NADH to the respiratory chain. The immediate electron acceptor for the enzyme is believed to be ubiquinone.</text>
</comment>
<feature type="transmembrane region" description="Helical" evidence="18">
    <location>
        <begin position="85"/>
        <end position="108"/>
    </location>
</feature>
<evidence type="ECO:0000256" key="12">
    <source>
        <dbReference type="ARBA" id="ARBA00022989"/>
    </source>
</evidence>
<keyword evidence="11 18" id="KW-0249">Electron transport</keyword>
<keyword evidence="10 18" id="KW-1278">Translocase</keyword>
<keyword evidence="7 18" id="KW-0679">Respiratory chain</keyword>
<dbReference type="EMBL" id="KX035142">
    <property type="protein sequence ID" value="AOY39253.1"/>
    <property type="molecule type" value="Genomic_DNA"/>
</dbReference>
<dbReference type="InterPro" id="IPR003917">
    <property type="entry name" value="NADH_UbQ_OxRdtase_chain2"/>
</dbReference>
<dbReference type="PANTHER" id="PTHR46552:SF1">
    <property type="entry name" value="NADH-UBIQUINONE OXIDOREDUCTASE CHAIN 2"/>
    <property type="match status" value="1"/>
</dbReference>
<evidence type="ECO:0000256" key="13">
    <source>
        <dbReference type="ARBA" id="ARBA00023027"/>
    </source>
</evidence>
<dbReference type="PRINTS" id="PR01436">
    <property type="entry name" value="NADHDHGNASE2"/>
</dbReference>
<protein>
    <recommendedName>
        <fullName evidence="5 18">NADH-ubiquinone oxidoreductase chain 2</fullName>
        <ecNumber evidence="4 18">7.1.1.2</ecNumber>
    </recommendedName>
</protein>
<evidence type="ECO:0000256" key="7">
    <source>
        <dbReference type="ARBA" id="ARBA00022660"/>
    </source>
</evidence>
<dbReference type="GO" id="GO:0006120">
    <property type="term" value="P:mitochondrial electron transport, NADH to ubiquinone"/>
    <property type="evidence" value="ECO:0007669"/>
    <property type="project" value="InterPro"/>
</dbReference>
<feature type="transmembrane region" description="Helical" evidence="18">
    <location>
        <begin position="231"/>
        <end position="253"/>
    </location>
</feature>
<evidence type="ECO:0000259" key="19">
    <source>
        <dbReference type="Pfam" id="PF00361"/>
    </source>
</evidence>
<comment type="subcellular location">
    <subcellularLocation>
        <location evidence="2 18">Mitochondrion inner membrane</location>
        <topology evidence="2 18">Multi-pass membrane protein</topology>
    </subcellularLocation>
</comment>
<accession>A0A343A3X5</accession>
<feature type="transmembrane region" description="Helical" evidence="18">
    <location>
        <begin position="141"/>
        <end position="162"/>
    </location>
</feature>
<evidence type="ECO:0000256" key="4">
    <source>
        <dbReference type="ARBA" id="ARBA00012944"/>
    </source>
</evidence>
<evidence type="ECO:0000256" key="18">
    <source>
        <dbReference type="RuleBase" id="RU003403"/>
    </source>
</evidence>
<name>A0A343A3X5_9CARA</name>
<dbReference type="GO" id="GO:0005743">
    <property type="term" value="C:mitochondrial inner membrane"/>
    <property type="evidence" value="ECO:0007669"/>
    <property type="project" value="UniProtKB-SubCell"/>
</dbReference>
<keyword evidence="8 18" id="KW-0812">Transmembrane</keyword>
<sequence length="333" mass="39059">MFILTLILGTLISISSYSWLGTWMGLEMNLLSFIPLIKENNNSFSSESSIKYFLIQALASSMFLISIIILMTMSNLLNEFFINNFMLSMIMNSSLLMKMGAAPFHFWFPEIIEGLNWMNSLILMTWQKIAPMMLLSYSIKFNNFIIIIILMSTLIGSISGLNQISMRKLMAYSSINHLGWMLSSFLFNEMLWINYFILYFYMLISLIYILNKFKIFYMKQMFLILNKNTMIKFIFSLNFLSLGGLPPFLGFMPKWLIIQHLSMNYMFLLLFMILMSLITLFFYMRIIYSSLIFMNNQLIFNSLITIKINSIILIMSFFSINGLIIITMLNNYL</sequence>
<keyword evidence="16 18" id="KW-0472">Membrane</keyword>
<evidence type="ECO:0000256" key="15">
    <source>
        <dbReference type="ARBA" id="ARBA00023128"/>
    </source>
</evidence>
<reference evidence="20" key="1">
    <citation type="submission" date="2016-04" db="EMBL/GenBank/DDBJ databases">
        <title>Mitochondria of unsequenced beetle families.</title>
        <authorList>
            <person name="Linard B."/>
            <person name="Andujar C."/>
            <person name="Arribas P."/>
            <person name="Vogler A.P."/>
        </authorList>
    </citation>
    <scope>NUCLEOTIDE SEQUENCE</scope>
</reference>
<dbReference type="InterPro" id="IPR050175">
    <property type="entry name" value="Complex_I_Subunit_2"/>
</dbReference>
<evidence type="ECO:0000256" key="3">
    <source>
        <dbReference type="ARBA" id="ARBA00007012"/>
    </source>
</evidence>
<keyword evidence="14 18" id="KW-0830">Ubiquinone</keyword>
<geneLocation type="mitochondrion" evidence="20"/>
<proteinExistence type="inferred from homology"/>
<evidence type="ECO:0000256" key="9">
    <source>
        <dbReference type="ARBA" id="ARBA00022792"/>
    </source>
</evidence>
<keyword evidence="15 18" id="KW-0496">Mitochondrion</keyword>
<gene>
    <name evidence="20" type="primary">nad2</name>
</gene>
<evidence type="ECO:0000256" key="11">
    <source>
        <dbReference type="ARBA" id="ARBA00022982"/>
    </source>
</evidence>
<dbReference type="Pfam" id="PF00361">
    <property type="entry name" value="Proton_antipo_M"/>
    <property type="match status" value="1"/>
</dbReference>
<comment type="function">
    <text evidence="18">Core subunit of the mitochondrial membrane respiratory chain NADH dehydrogenase (Complex I) which catalyzes electron transfer from NADH through the respiratory chain, using ubiquinone as an electron acceptor. Essential for the catalytic activity and assembly of complex I.</text>
</comment>
<evidence type="ECO:0000313" key="20">
    <source>
        <dbReference type="EMBL" id="AOY39253.1"/>
    </source>
</evidence>
<comment type="similarity">
    <text evidence="3 18">Belongs to the complex I subunit 2 family.</text>
</comment>
<comment type="catalytic activity">
    <reaction evidence="17 18">
        <text>a ubiquinone + NADH + 5 H(+)(in) = a ubiquinol + NAD(+) + 4 H(+)(out)</text>
        <dbReference type="Rhea" id="RHEA:29091"/>
        <dbReference type="Rhea" id="RHEA-COMP:9565"/>
        <dbReference type="Rhea" id="RHEA-COMP:9566"/>
        <dbReference type="ChEBI" id="CHEBI:15378"/>
        <dbReference type="ChEBI" id="CHEBI:16389"/>
        <dbReference type="ChEBI" id="CHEBI:17976"/>
        <dbReference type="ChEBI" id="CHEBI:57540"/>
        <dbReference type="ChEBI" id="CHEBI:57945"/>
        <dbReference type="EC" id="7.1.1.2"/>
    </reaction>
</comment>
<evidence type="ECO:0000256" key="8">
    <source>
        <dbReference type="ARBA" id="ARBA00022692"/>
    </source>
</evidence>
<feature type="transmembrane region" description="Helical" evidence="18">
    <location>
        <begin position="52"/>
        <end position="73"/>
    </location>
</feature>
<evidence type="ECO:0000256" key="17">
    <source>
        <dbReference type="ARBA" id="ARBA00049551"/>
    </source>
</evidence>
<evidence type="ECO:0000256" key="2">
    <source>
        <dbReference type="ARBA" id="ARBA00004448"/>
    </source>
</evidence>
<keyword evidence="13 18" id="KW-0520">NAD</keyword>
<evidence type="ECO:0000256" key="14">
    <source>
        <dbReference type="ARBA" id="ARBA00023075"/>
    </source>
</evidence>
<evidence type="ECO:0000256" key="16">
    <source>
        <dbReference type="ARBA" id="ARBA00023136"/>
    </source>
</evidence>
<feature type="transmembrane region" description="Helical" evidence="18">
    <location>
        <begin position="308"/>
        <end position="329"/>
    </location>
</feature>
<evidence type="ECO:0000256" key="6">
    <source>
        <dbReference type="ARBA" id="ARBA00022448"/>
    </source>
</evidence>
<dbReference type="AlphaFoldDB" id="A0A343A3X5"/>
<feature type="transmembrane region" description="Helical" evidence="18">
    <location>
        <begin position="265"/>
        <end position="288"/>
    </location>
</feature>
<dbReference type="EC" id="7.1.1.2" evidence="4 18"/>
<keyword evidence="6" id="KW-0813">Transport</keyword>
<keyword evidence="12 18" id="KW-1133">Transmembrane helix</keyword>
<dbReference type="PANTHER" id="PTHR46552">
    <property type="entry name" value="NADH-UBIQUINONE OXIDOREDUCTASE CHAIN 2"/>
    <property type="match status" value="1"/>
</dbReference>
<evidence type="ECO:0000256" key="10">
    <source>
        <dbReference type="ARBA" id="ARBA00022967"/>
    </source>
</evidence>
<organism evidence="20">
    <name type="scientific">Tachyta nana</name>
    <dbReference type="NCBI Taxonomy" id="931308"/>
    <lineage>
        <taxon>Eukaryota</taxon>
        <taxon>Metazoa</taxon>
        <taxon>Ecdysozoa</taxon>
        <taxon>Arthropoda</taxon>
        <taxon>Hexapoda</taxon>
        <taxon>Insecta</taxon>
        <taxon>Pterygota</taxon>
        <taxon>Neoptera</taxon>
        <taxon>Endopterygota</taxon>
        <taxon>Coleoptera</taxon>
        <taxon>Adephaga</taxon>
        <taxon>Caraboidea</taxon>
        <taxon>Carabidae</taxon>
        <taxon>Trechinae</taxon>
        <taxon>Bembidiini</taxon>
        <taxon>Tachyta</taxon>
    </lineage>
</organism>
<evidence type="ECO:0000256" key="1">
    <source>
        <dbReference type="ARBA" id="ARBA00003257"/>
    </source>
</evidence>